<comment type="caution">
    <text evidence="2">The sequence shown here is derived from an EMBL/GenBank/DDBJ whole genome shotgun (WGS) entry which is preliminary data.</text>
</comment>
<protein>
    <submittedName>
        <fullName evidence="2">Uncharacterized protein</fullName>
    </submittedName>
</protein>
<dbReference type="Proteomes" id="UP000183809">
    <property type="component" value="Unassembled WGS sequence"/>
</dbReference>
<reference evidence="2 3" key="1">
    <citation type="submission" date="2016-10" db="EMBL/GenBank/DDBJ databases">
        <title>Proteomics and genomics reveal pathogen-plant mechanisms compatible with a hemibiotrophic lifestyle of Diplodia corticola.</title>
        <authorList>
            <person name="Fernandes I."/>
            <person name="De Jonge R."/>
            <person name="Van De Peer Y."/>
            <person name="Devreese B."/>
            <person name="Alves A."/>
            <person name="Esteves A.C."/>
        </authorList>
    </citation>
    <scope>NUCLEOTIDE SEQUENCE [LARGE SCALE GENOMIC DNA]</scope>
    <source>
        <strain evidence="2 3">CBS 112549</strain>
    </source>
</reference>
<evidence type="ECO:0000313" key="3">
    <source>
        <dbReference type="Proteomes" id="UP000183809"/>
    </source>
</evidence>
<proteinExistence type="predicted"/>
<feature type="region of interest" description="Disordered" evidence="1">
    <location>
        <begin position="82"/>
        <end position="133"/>
    </location>
</feature>
<sequence>MDDTGHPLNTSPSVNLSEHPFQLDYERWDGDMLASKEQQAQFARYRAGHQAVLPDQQSDTHPRLQPYKAGVDKLRKAGLKAPAGIFDPTEPIPRAKSGRPATPAVEDELDEASEEGARLRHSGTKRLNSGRVGAAYTTRKAQLC</sequence>
<name>A0A1J9RIT1_9PEZI</name>
<feature type="compositionally biased region" description="Acidic residues" evidence="1">
    <location>
        <begin position="105"/>
        <end position="114"/>
    </location>
</feature>
<gene>
    <name evidence="2" type="ORF">BKCO1_1000164</name>
</gene>
<keyword evidence="3" id="KW-1185">Reference proteome</keyword>
<evidence type="ECO:0000256" key="1">
    <source>
        <dbReference type="SAM" id="MobiDB-lite"/>
    </source>
</evidence>
<organism evidence="2 3">
    <name type="scientific">Diplodia corticola</name>
    <dbReference type="NCBI Taxonomy" id="236234"/>
    <lineage>
        <taxon>Eukaryota</taxon>
        <taxon>Fungi</taxon>
        <taxon>Dikarya</taxon>
        <taxon>Ascomycota</taxon>
        <taxon>Pezizomycotina</taxon>
        <taxon>Dothideomycetes</taxon>
        <taxon>Dothideomycetes incertae sedis</taxon>
        <taxon>Botryosphaeriales</taxon>
        <taxon>Botryosphaeriaceae</taxon>
        <taxon>Diplodia</taxon>
    </lineage>
</organism>
<evidence type="ECO:0000313" key="2">
    <source>
        <dbReference type="EMBL" id="OJD40560.1"/>
    </source>
</evidence>
<accession>A0A1J9RIT1</accession>
<dbReference type="RefSeq" id="XP_020135403.1">
    <property type="nucleotide sequence ID" value="XM_020269531.1"/>
</dbReference>
<dbReference type="AlphaFoldDB" id="A0A1J9RIT1"/>
<dbReference type="EMBL" id="MNUE01000001">
    <property type="protein sequence ID" value="OJD40560.1"/>
    <property type="molecule type" value="Genomic_DNA"/>
</dbReference>
<dbReference type="GeneID" id="31009790"/>